<comment type="similarity">
    <text evidence="3">Belongs to the PTPS family. QueD subfamily.</text>
</comment>
<sequence length="166" mass="18682">MDGRLTTIELFKEDMKFSAGHFTIFSATERENLHGHNFTVSAALTGRVGREGLMADYGAFKRELKAMCDAWNETFMLPNCSPHLQVERTDSEVLAHYDGTTLRFLPRDVTVVECANVTIEELARLFGERLTAEPERLRERGVVGVTIKCASGPGQWASWVWTEKQA</sequence>
<keyword evidence="8" id="KW-0456">Lyase</keyword>
<evidence type="ECO:0000256" key="1">
    <source>
        <dbReference type="ARBA" id="ARBA00001947"/>
    </source>
</evidence>
<accession>A6GII1</accession>
<evidence type="ECO:0000256" key="8">
    <source>
        <dbReference type="ARBA" id="ARBA00023239"/>
    </source>
</evidence>
<dbReference type="GO" id="GO:0070497">
    <property type="term" value="F:6-carboxytetrahydropterin synthase activity"/>
    <property type="evidence" value="ECO:0007669"/>
    <property type="project" value="UniProtKB-EC"/>
</dbReference>
<dbReference type="PANTHER" id="PTHR12589:SF7">
    <property type="entry name" value="6-PYRUVOYL TETRAHYDROBIOPTERIN SYNTHASE"/>
    <property type="match status" value="1"/>
</dbReference>
<proteinExistence type="inferred from homology"/>
<keyword evidence="7" id="KW-0862">Zinc</keyword>
<evidence type="ECO:0000256" key="4">
    <source>
        <dbReference type="ARBA" id="ARBA00012982"/>
    </source>
</evidence>
<evidence type="ECO:0000256" key="7">
    <source>
        <dbReference type="ARBA" id="ARBA00022833"/>
    </source>
</evidence>
<reference evidence="11 12" key="1">
    <citation type="submission" date="2007-06" db="EMBL/GenBank/DDBJ databases">
        <authorList>
            <person name="Shimkets L."/>
            <person name="Ferriera S."/>
            <person name="Johnson J."/>
            <person name="Kravitz S."/>
            <person name="Beeson K."/>
            <person name="Sutton G."/>
            <person name="Rogers Y.-H."/>
            <person name="Friedman R."/>
            <person name="Frazier M."/>
            <person name="Venter J.C."/>
        </authorList>
    </citation>
    <scope>NUCLEOTIDE SEQUENCE [LARGE SCALE GENOMIC DNA]</scope>
    <source>
        <strain evidence="11 12">SIR-1</strain>
    </source>
</reference>
<dbReference type="InterPro" id="IPR038418">
    <property type="entry name" value="6-PTP_synth/QueD_sf"/>
</dbReference>
<evidence type="ECO:0000256" key="6">
    <source>
        <dbReference type="ARBA" id="ARBA00022723"/>
    </source>
</evidence>
<dbReference type="eggNOG" id="COG0720">
    <property type="taxonomic scope" value="Bacteria"/>
</dbReference>
<evidence type="ECO:0000256" key="10">
    <source>
        <dbReference type="ARBA" id="ARBA00048807"/>
    </source>
</evidence>
<keyword evidence="6" id="KW-0479">Metal-binding</keyword>
<dbReference type="EMBL" id="ABCS01000136">
    <property type="protein sequence ID" value="EDM74344.1"/>
    <property type="molecule type" value="Genomic_DNA"/>
</dbReference>
<evidence type="ECO:0000256" key="2">
    <source>
        <dbReference type="ARBA" id="ARBA00005061"/>
    </source>
</evidence>
<name>A6GII1_9BACT</name>
<keyword evidence="12" id="KW-1185">Reference proteome</keyword>
<dbReference type="Gene3D" id="3.30.479.10">
    <property type="entry name" value="6-pyruvoyl tetrahydropterin synthase/QueD"/>
    <property type="match status" value="1"/>
</dbReference>
<dbReference type="GO" id="GO:0046872">
    <property type="term" value="F:metal ion binding"/>
    <property type="evidence" value="ECO:0007669"/>
    <property type="project" value="UniProtKB-KW"/>
</dbReference>
<evidence type="ECO:0000313" key="12">
    <source>
        <dbReference type="Proteomes" id="UP000005801"/>
    </source>
</evidence>
<dbReference type="STRING" id="391625.PPSIR1_11973"/>
<dbReference type="UniPathway" id="UPA00391"/>
<dbReference type="AlphaFoldDB" id="A6GII1"/>
<evidence type="ECO:0000313" key="11">
    <source>
        <dbReference type="EMBL" id="EDM74344.1"/>
    </source>
</evidence>
<dbReference type="PANTHER" id="PTHR12589">
    <property type="entry name" value="PYRUVOYL TETRAHYDROBIOPTERIN SYNTHASE"/>
    <property type="match status" value="1"/>
</dbReference>
<dbReference type="EC" id="4.1.2.50" evidence="4"/>
<comment type="cofactor">
    <cofactor evidence="1">
        <name>Zn(2+)</name>
        <dbReference type="ChEBI" id="CHEBI:29105"/>
    </cofactor>
</comment>
<dbReference type="SUPFAM" id="SSF55620">
    <property type="entry name" value="Tetrahydrobiopterin biosynthesis enzymes-like"/>
    <property type="match status" value="1"/>
</dbReference>
<evidence type="ECO:0000256" key="3">
    <source>
        <dbReference type="ARBA" id="ARBA00008900"/>
    </source>
</evidence>
<evidence type="ECO:0000256" key="5">
    <source>
        <dbReference type="ARBA" id="ARBA00018141"/>
    </source>
</evidence>
<comment type="catalytic activity">
    <reaction evidence="10">
        <text>7,8-dihydroneopterin 3'-triphosphate + H2O = 6-carboxy-5,6,7,8-tetrahydropterin + triphosphate + acetaldehyde + 2 H(+)</text>
        <dbReference type="Rhea" id="RHEA:27966"/>
        <dbReference type="ChEBI" id="CHEBI:15343"/>
        <dbReference type="ChEBI" id="CHEBI:15377"/>
        <dbReference type="ChEBI" id="CHEBI:15378"/>
        <dbReference type="ChEBI" id="CHEBI:18036"/>
        <dbReference type="ChEBI" id="CHEBI:58462"/>
        <dbReference type="ChEBI" id="CHEBI:61032"/>
        <dbReference type="EC" id="4.1.2.50"/>
    </reaction>
</comment>
<dbReference type="InterPro" id="IPR007115">
    <property type="entry name" value="6-PTP_synth/QueD"/>
</dbReference>
<gene>
    <name evidence="11" type="ORF">PPSIR1_11973</name>
</gene>
<dbReference type="Proteomes" id="UP000005801">
    <property type="component" value="Unassembled WGS sequence"/>
</dbReference>
<comment type="pathway">
    <text evidence="2">Purine metabolism; 7-cyano-7-deazaguanine biosynthesis.</text>
</comment>
<dbReference type="Pfam" id="PF01242">
    <property type="entry name" value="PTPS"/>
    <property type="match status" value="1"/>
</dbReference>
<comment type="caution">
    <text evidence="11">The sequence shown here is derived from an EMBL/GenBank/DDBJ whole genome shotgun (WGS) entry which is preliminary data.</text>
</comment>
<evidence type="ECO:0000256" key="9">
    <source>
        <dbReference type="ARBA" id="ARBA00031449"/>
    </source>
</evidence>
<protein>
    <recommendedName>
        <fullName evidence="5">6-carboxy-5,6,7,8-tetrahydropterin synthase</fullName>
        <ecNumber evidence="4">4.1.2.50</ecNumber>
    </recommendedName>
    <alternativeName>
        <fullName evidence="9">Queuosine biosynthesis protein QueD</fullName>
    </alternativeName>
</protein>
<organism evidence="11 12">
    <name type="scientific">Plesiocystis pacifica SIR-1</name>
    <dbReference type="NCBI Taxonomy" id="391625"/>
    <lineage>
        <taxon>Bacteria</taxon>
        <taxon>Pseudomonadati</taxon>
        <taxon>Myxococcota</taxon>
        <taxon>Polyangia</taxon>
        <taxon>Nannocystales</taxon>
        <taxon>Nannocystaceae</taxon>
        <taxon>Plesiocystis</taxon>
    </lineage>
</organism>
<dbReference type="RefSeq" id="WP_006976517.1">
    <property type="nucleotide sequence ID" value="NZ_ABCS01000136.1"/>
</dbReference>